<evidence type="ECO:0000313" key="4">
    <source>
        <dbReference type="Proteomes" id="UP000002754"/>
    </source>
</evidence>
<evidence type="ECO:0000313" key="3">
    <source>
        <dbReference type="EMBL" id="THG90927.1"/>
    </source>
</evidence>
<dbReference type="EMBL" id="JALP01000103">
    <property type="protein sequence ID" value="THG90927.1"/>
    <property type="molecule type" value="Genomic_DNA"/>
</dbReference>
<dbReference type="EMBL" id="ALPT02000057">
    <property type="protein sequence ID" value="KGA96521.1"/>
    <property type="molecule type" value="Genomic_DNA"/>
</dbReference>
<dbReference type="OrthoDB" id="269185at2"/>
<protein>
    <recommendedName>
        <fullName evidence="6">CDP-alcohol phosphatidyltransferase</fullName>
    </recommendedName>
</protein>
<keyword evidence="1" id="KW-0812">Transmembrane</keyword>
<sequence>MKSQIGKLPTTVFDTKKVRAYREQAQKYSAKEDLWSWFVLRRLSIFFTIVFIKLRLTPNTISWFSFIGIVSSGFLMILSTPLAFAFAFLFYNLGYLFDCVDGEVARITKKTSKKGVFIDMLIQAATLPVFISFIISLLVMMGYLSLNVWESFILYCLIVFAIMSLLIPLSYQITLQNGSEQDPVNKIRAKSFFFTVVGFLLGLPGFYATLLLLVFIGLWIDWPLIPIYIALFLLVLVLKVLARLFVTLKSI</sequence>
<dbReference type="Pfam" id="PF01066">
    <property type="entry name" value="CDP-OH_P_transf"/>
    <property type="match status" value="1"/>
</dbReference>
<dbReference type="GO" id="GO:0016020">
    <property type="term" value="C:membrane"/>
    <property type="evidence" value="ECO:0007669"/>
    <property type="project" value="InterPro"/>
</dbReference>
<evidence type="ECO:0000313" key="5">
    <source>
        <dbReference type="Proteomes" id="UP000297014"/>
    </source>
</evidence>
<dbReference type="GO" id="GO:0016780">
    <property type="term" value="F:phosphotransferase activity, for other substituted phosphate groups"/>
    <property type="evidence" value="ECO:0007669"/>
    <property type="project" value="InterPro"/>
</dbReference>
<gene>
    <name evidence="3" type="ORF">AJ85_08130</name>
    <name evidence="2" type="ORF">BALCAV_0215635</name>
</gene>
<feature type="transmembrane region" description="Helical" evidence="1">
    <location>
        <begin position="225"/>
        <end position="246"/>
    </location>
</feature>
<feature type="transmembrane region" description="Helical" evidence="1">
    <location>
        <begin position="152"/>
        <end position="171"/>
    </location>
</feature>
<feature type="transmembrane region" description="Helical" evidence="1">
    <location>
        <begin position="34"/>
        <end position="54"/>
    </location>
</feature>
<dbReference type="RefSeq" id="WP_003321310.1">
    <property type="nucleotide sequence ID" value="NZ_ALPT02000057.1"/>
</dbReference>
<evidence type="ECO:0000256" key="1">
    <source>
        <dbReference type="SAM" id="Phobius"/>
    </source>
</evidence>
<reference evidence="3 5" key="2">
    <citation type="submission" date="2014-01" db="EMBL/GenBank/DDBJ databases">
        <title>Draft genome sequencing of Bacillus alcalophilus CGMCC 1.3604.</title>
        <authorList>
            <person name="Yang J."/>
            <person name="Diao L."/>
            <person name="Yang S."/>
        </authorList>
    </citation>
    <scope>NUCLEOTIDE SEQUENCE [LARGE SCALE GENOMIC DNA]</scope>
    <source>
        <strain evidence="3 5">CGMCC 1.3604</strain>
    </source>
</reference>
<evidence type="ECO:0000313" key="2">
    <source>
        <dbReference type="EMBL" id="KGA96521.1"/>
    </source>
</evidence>
<dbReference type="Proteomes" id="UP000002754">
    <property type="component" value="Unassembled WGS sequence"/>
</dbReference>
<dbReference type="Gene3D" id="1.20.120.1760">
    <property type="match status" value="1"/>
</dbReference>
<feature type="transmembrane region" description="Helical" evidence="1">
    <location>
        <begin position="192"/>
        <end position="219"/>
    </location>
</feature>
<comment type="caution">
    <text evidence="2">The sequence shown here is derived from an EMBL/GenBank/DDBJ whole genome shotgun (WGS) entry which is preliminary data.</text>
</comment>
<dbReference type="eggNOG" id="COG0558">
    <property type="taxonomic scope" value="Bacteria"/>
</dbReference>
<dbReference type="InterPro" id="IPR043130">
    <property type="entry name" value="CDP-OH_PTrfase_TM_dom"/>
</dbReference>
<keyword evidence="4" id="KW-1185">Reference proteome</keyword>
<dbReference type="AlphaFoldDB" id="A0A094WI72"/>
<dbReference type="GO" id="GO:0008654">
    <property type="term" value="P:phospholipid biosynthetic process"/>
    <property type="evidence" value="ECO:0007669"/>
    <property type="project" value="InterPro"/>
</dbReference>
<dbReference type="STRING" id="1218173.BALCAV_0215635"/>
<dbReference type="InterPro" id="IPR000462">
    <property type="entry name" value="CDP-OH_P_trans"/>
</dbReference>
<keyword evidence="1" id="KW-0472">Membrane</keyword>
<keyword evidence="1" id="KW-1133">Transmembrane helix</keyword>
<organism evidence="2 4">
    <name type="scientific">Alkalihalobacillus alcalophilus ATCC 27647 = CGMCC 1.3604</name>
    <dbReference type="NCBI Taxonomy" id="1218173"/>
    <lineage>
        <taxon>Bacteria</taxon>
        <taxon>Bacillati</taxon>
        <taxon>Bacillota</taxon>
        <taxon>Bacilli</taxon>
        <taxon>Bacillales</taxon>
        <taxon>Bacillaceae</taxon>
        <taxon>Alkalihalobacillus</taxon>
    </lineage>
</organism>
<feature type="transmembrane region" description="Helical" evidence="1">
    <location>
        <begin position="121"/>
        <end position="146"/>
    </location>
</feature>
<evidence type="ECO:0008006" key="6">
    <source>
        <dbReference type="Google" id="ProtNLM"/>
    </source>
</evidence>
<dbReference type="Proteomes" id="UP000297014">
    <property type="component" value="Unassembled WGS sequence"/>
</dbReference>
<name>A0A094WI72_ALKAL</name>
<reference evidence="2 4" key="1">
    <citation type="journal article" date="2014" name="Genome Announc.">
        <title>Draft Genome Sequence of Bacillus alcalophilus AV1934, a Classic Alkaliphile Isolated from Human Feces in 1934.</title>
        <authorList>
            <person name="Attie O."/>
            <person name="Jayaprakash A."/>
            <person name="Shah H."/>
            <person name="Paulsen I.T."/>
            <person name="Morino M."/>
            <person name="Takahashi Y."/>
            <person name="Narumi I."/>
            <person name="Sachidanandam R."/>
            <person name="Satoh K."/>
            <person name="Ito M."/>
            <person name="Krulwich T.A."/>
        </authorList>
    </citation>
    <scope>NUCLEOTIDE SEQUENCE [LARGE SCALE GENOMIC DNA]</scope>
    <source>
        <strain evidence="2 4">AV1934</strain>
    </source>
</reference>
<feature type="transmembrane region" description="Helical" evidence="1">
    <location>
        <begin position="84"/>
        <end position="100"/>
    </location>
</feature>
<accession>A0A094WI72</accession>
<proteinExistence type="predicted"/>